<evidence type="ECO:0000259" key="2">
    <source>
        <dbReference type="PROSITE" id="PS50011"/>
    </source>
</evidence>
<proteinExistence type="predicted"/>
<dbReference type="NCBIfam" id="NF038151">
    <property type="entry name" value="lanthi_synth_III"/>
    <property type="match status" value="1"/>
</dbReference>
<dbReference type="EMBL" id="JAJSBI010000048">
    <property type="protein sequence ID" value="MCD9880824.1"/>
    <property type="molecule type" value="Genomic_DNA"/>
</dbReference>
<dbReference type="SMART" id="SM01260">
    <property type="entry name" value="LANC_like"/>
    <property type="match status" value="1"/>
</dbReference>
<dbReference type="Proteomes" id="UP001108029">
    <property type="component" value="Unassembled WGS sequence"/>
</dbReference>
<name>A0A9Q3VYG3_9ACTN</name>
<accession>A0A9Q3VYG3</accession>
<comment type="caution">
    <text evidence="3">The sequence shown here is derived from an EMBL/GenBank/DDBJ whole genome shotgun (WGS) entry which is preliminary data.</text>
</comment>
<dbReference type="CDD" id="cd04791">
    <property type="entry name" value="LanC_SerThrkinase"/>
    <property type="match status" value="1"/>
</dbReference>
<sequence length="872" mass="94306">MRYEAYCLMDPDFYDTPSRLQEQGDDFYQAHCPVPDAWERSWLDDWVVLSPLGVELPPQGWKIHVSVALDHAQDVLTKVWDHCVSRRVAFKFLRSADRLLRANAQYADRGSSGEFITLHPADDTTLEAVLTELGALLRGRPGPYVLSDLRWGTGPLYVRYGGFVSRTCVSPDGEIVPAIADGAGRLVPDVRGPSFRVPEWVTPPRFLDPHLAARDSATVAELPYRIEGAVRLSNGGGLYTGHDTRTGRRVILKEARPYAGLSRDGTDAVTRQRREEEILRRLRGLDCVPGLLDHFVLGEHHFLVEEFIEGQTLDSLFVDQYPLVLPRAHVTHTGGYTSWALDMLDEVEQAVAAVHGRGVIIGDLHGDDMLVRPDGRVVLIDFEGAADAAERGRQRLAAPGLTAPAGRTGVDIDHFALACLRLSLFMPLTGLLELDPGKAEQLAEEAAREFPLPRGYFDEAVRVITGEDAGTTAGSASPRRLRPDHHGWLRARASMAAGILAAATPERDDRLFPGDVEQFTAPGGGLGLAHGAAGVLYALEAVGAARRPDHEEWLVRHALHPRPGTRLGLYDGLHGVAYVLDRLGHRDTAMKILDMCLGEPWQRLGLGLHGGLAGIGLNLQHFAAATGEPALGDAAFSVAGLVADRLASADRADEVLAAGLLRGWTGPALMFLRLYEYTGDPEFLDLAGTALRRDLRRCVVRDSGALEVDDGRRTLPYLGNGSAGIGLVLDDYLAHRADDRFCAAAAAMRTAAAGRFFIQPGLLTGMAGMILALSRPHPPGTAAVRDPVVAEHVRRLSRHALGYRGHLAFPGDQLLRLSTDLATGSAGVLLAVGSALHDRPVGLPFLAPTDRRSPPHGDSFPFPRGQGGGEPP</sequence>
<dbReference type="SUPFAM" id="SSF158745">
    <property type="entry name" value="LanC-like"/>
    <property type="match status" value="1"/>
</dbReference>
<dbReference type="GO" id="GO:0004672">
    <property type="term" value="F:protein kinase activity"/>
    <property type="evidence" value="ECO:0007669"/>
    <property type="project" value="InterPro"/>
</dbReference>
<dbReference type="InterPro" id="IPR007822">
    <property type="entry name" value="LANC-like"/>
</dbReference>
<dbReference type="GO" id="GO:0031179">
    <property type="term" value="P:peptide modification"/>
    <property type="evidence" value="ECO:0007669"/>
    <property type="project" value="InterPro"/>
</dbReference>
<keyword evidence="4" id="KW-1185">Reference proteome</keyword>
<dbReference type="GO" id="GO:0005524">
    <property type="term" value="F:ATP binding"/>
    <property type="evidence" value="ECO:0007669"/>
    <property type="project" value="InterPro"/>
</dbReference>
<dbReference type="Gene3D" id="1.10.510.10">
    <property type="entry name" value="Transferase(Phosphotransferase) domain 1"/>
    <property type="match status" value="1"/>
</dbReference>
<reference evidence="3" key="1">
    <citation type="submission" date="2021-12" db="EMBL/GenBank/DDBJ databases">
        <authorList>
            <person name="Lee J.-H."/>
            <person name="Kim S.-B."/>
        </authorList>
    </citation>
    <scope>NUCLEOTIDE SEQUENCE</scope>
    <source>
        <strain evidence="3">NR30</strain>
    </source>
</reference>
<evidence type="ECO:0000313" key="3">
    <source>
        <dbReference type="EMBL" id="MCD9880824.1"/>
    </source>
</evidence>
<dbReference type="GO" id="GO:0005975">
    <property type="term" value="P:carbohydrate metabolic process"/>
    <property type="evidence" value="ECO:0007669"/>
    <property type="project" value="InterPro"/>
</dbReference>
<dbReference type="SMART" id="SM00220">
    <property type="entry name" value="S_TKc"/>
    <property type="match status" value="1"/>
</dbReference>
<feature type="domain" description="Protein kinase" evidence="2">
    <location>
        <begin position="224"/>
        <end position="560"/>
    </location>
</feature>
<organism evidence="3 4">
    <name type="scientific">Streptomyces guryensis</name>
    <dbReference type="NCBI Taxonomy" id="2886947"/>
    <lineage>
        <taxon>Bacteria</taxon>
        <taxon>Bacillati</taxon>
        <taxon>Actinomycetota</taxon>
        <taxon>Actinomycetes</taxon>
        <taxon>Kitasatosporales</taxon>
        <taxon>Streptomycetaceae</taxon>
        <taxon>Streptomyces</taxon>
    </lineage>
</organism>
<gene>
    <name evidence="3" type="primary">lanKC</name>
    <name evidence="3" type="ORF">LJ657_46270</name>
</gene>
<evidence type="ECO:0000256" key="1">
    <source>
        <dbReference type="SAM" id="MobiDB-lite"/>
    </source>
</evidence>
<dbReference type="InterPro" id="IPR058053">
    <property type="entry name" value="RamC_C"/>
</dbReference>
<dbReference type="Pfam" id="PF25816">
    <property type="entry name" value="RamC_N"/>
    <property type="match status" value="1"/>
</dbReference>
<feature type="region of interest" description="Disordered" evidence="1">
    <location>
        <begin position="845"/>
        <end position="872"/>
    </location>
</feature>
<dbReference type="SUPFAM" id="SSF56112">
    <property type="entry name" value="Protein kinase-like (PK-like)"/>
    <property type="match status" value="1"/>
</dbReference>
<dbReference type="InterPro" id="IPR000719">
    <property type="entry name" value="Prot_kinase_dom"/>
</dbReference>
<protein>
    <submittedName>
        <fullName evidence="3">Class III lanthionine synthetase LanKC</fullName>
    </submittedName>
</protein>
<dbReference type="PROSITE" id="PS50011">
    <property type="entry name" value="PROTEIN_KINASE_DOM"/>
    <property type="match status" value="1"/>
</dbReference>
<evidence type="ECO:0000313" key="4">
    <source>
        <dbReference type="Proteomes" id="UP001108029"/>
    </source>
</evidence>
<dbReference type="InterPro" id="IPR053524">
    <property type="entry name" value="Aerial_hyphae_peptide-synth"/>
</dbReference>
<dbReference type="InterPro" id="IPR057929">
    <property type="entry name" value="RamC_N"/>
</dbReference>
<dbReference type="Gene3D" id="1.50.10.10">
    <property type="match status" value="1"/>
</dbReference>
<dbReference type="AlphaFoldDB" id="A0A9Q3VYG3"/>
<dbReference type="InterPro" id="IPR011009">
    <property type="entry name" value="Kinase-like_dom_sf"/>
</dbReference>
<dbReference type="InterPro" id="IPR012341">
    <property type="entry name" value="6hp_glycosidase-like_sf"/>
</dbReference>